<accession>A0A368LIK2</accession>
<comment type="caution">
    <text evidence="1">The sequence shown here is derived from an EMBL/GenBank/DDBJ whole genome shotgun (WGS) entry which is preliminary data.</text>
</comment>
<protein>
    <recommendedName>
        <fullName evidence="3">Alpha/beta hydrolase</fullName>
    </recommendedName>
</protein>
<proteinExistence type="predicted"/>
<name>A0A368LIK2_9VIBR</name>
<dbReference type="Gene3D" id="3.40.50.1820">
    <property type="entry name" value="alpha/beta hydrolase"/>
    <property type="match status" value="1"/>
</dbReference>
<dbReference type="RefSeq" id="WP_086960202.1">
    <property type="nucleotide sequence ID" value="NZ_AP018681.1"/>
</dbReference>
<evidence type="ECO:0000313" key="2">
    <source>
        <dbReference type="Proteomes" id="UP000252479"/>
    </source>
</evidence>
<keyword evidence="2" id="KW-1185">Reference proteome</keyword>
<sequence>MKQQYQYPLQSINPQQHLIERQAPTIIVHDKADKFAKFAISEQLVQQSQWVELKAAEGYEHNRIMKSDEVMQAFNHLVKKSSLN</sequence>
<dbReference type="OrthoDB" id="9785847at2"/>
<evidence type="ECO:0008006" key="3">
    <source>
        <dbReference type="Google" id="ProtNLM"/>
    </source>
</evidence>
<dbReference type="Proteomes" id="UP000252479">
    <property type="component" value="Unassembled WGS sequence"/>
</dbReference>
<dbReference type="AlphaFoldDB" id="A0A368LIK2"/>
<dbReference type="SUPFAM" id="SSF53474">
    <property type="entry name" value="alpha/beta-Hydrolases"/>
    <property type="match status" value="1"/>
</dbReference>
<dbReference type="InterPro" id="IPR029058">
    <property type="entry name" value="AB_hydrolase_fold"/>
</dbReference>
<dbReference type="GeneID" id="303190000"/>
<evidence type="ECO:0000313" key="1">
    <source>
        <dbReference type="EMBL" id="RCS70501.1"/>
    </source>
</evidence>
<organism evidence="1 2">
    <name type="scientific">Vibrio casei</name>
    <dbReference type="NCBI Taxonomy" id="673372"/>
    <lineage>
        <taxon>Bacteria</taxon>
        <taxon>Pseudomonadati</taxon>
        <taxon>Pseudomonadota</taxon>
        <taxon>Gammaproteobacteria</taxon>
        <taxon>Vibrionales</taxon>
        <taxon>Vibrionaceae</taxon>
        <taxon>Vibrio</taxon>
    </lineage>
</organism>
<gene>
    <name evidence="1" type="ORF">CIK83_13825</name>
</gene>
<dbReference type="EMBL" id="QPGL01000002">
    <property type="protein sequence ID" value="RCS70501.1"/>
    <property type="molecule type" value="Genomic_DNA"/>
</dbReference>
<reference evidence="1 2" key="1">
    <citation type="journal article" date="2017" name="Elife">
        <title>Extensive horizontal gene transfer in cheese-associated bacteria.</title>
        <authorList>
            <person name="Bonham K.S."/>
            <person name="Wolfe B.E."/>
            <person name="Dutton R.J."/>
        </authorList>
    </citation>
    <scope>NUCLEOTIDE SEQUENCE [LARGE SCALE GENOMIC DNA]</scope>
    <source>
        <strain evidence="1 2">JB196</strain>
    </source>
</reference>